<keyword evidence="5" id="KW-1185">Reference proteome</keyword>
<dbReference type="GO" id="GO:0003676">
    <property type="term" value="F:nucleic acid binding"/>
    <property type="evidence" value="ECO:0007669"/>
    <property type="project" value="InterPro"/>
</dbReference>
<organism evidence="4 5">
    <name type="scientific">Friedmanniomyces simplex</name>
    <dbReference type="NCBI Taxonomy" id="329884"/>
    <lineage>
        <taxon>Eukaryota</taxon>
        <taxon>Fungi</taxon>
        <taxon>Dikarya</taxon>
        <taxon>Ascomycota</taxon>
        <taxon>Pezizomycotina</taxon>
        <taxon>Dothideomycetes</taxon>
        <taxon>Dothideomycetidae</taxon>
        <taxon>Mycosphaerellales</taxon>
        <taxon>Teratosphaeriaceae</taxon>
        <taxon>Friedmanniomyces</taxon>
    </lineage>
</organism>
<feature type="non-terminal residue" evidence="4">
    <location>
        <position position="769"/>
    </location>
</feature>
<comment type="similarity">
    <text evidence="1">Belongs to the helicase family. RecQ subfamily.</text>
</comment>
<reference evidence="4 5" key="1">
    <citation type="submission" date="2017-03" db="EMBL/GenBank/DDBJ databases">
        <title>Genomes of endolithic fungi from Antarctica.</title>
        <authorList>
            <person name="Coleine C."/>
            <person name="Masonjones S."/>
            <person name="Stajich J.E."/>
        </authorList>
    </citation>
    <scope>NUCLEOTIDE SEQUENCE [LARGE SCALE GENOMIC DNA]</scope>
    <source>
        <strain evidence="4 5">CCFEE 5184</strain>
    </source>
</reference>
<dbReference type="InterPro" id="IPR011545">
    <property type="entry name" value="DEAD/DEAH_box_helicase_dom"/>
</dbReference>
<accession>A0A4U0VYK8</accession>
<feature type="region of interest" description="Disordered" evidence="2">
    <location>
        <begin position="433"/>
        <end position="453"/>
    </location>
</feature>
<sequence length="769" mass="87501">MFRLRQANDFSYMLAGVVYCTRVLAIEVILPSDQRQEQNDEDDKRFRQVRDEYLADGTYSVVSKMISLLAYGKTIALSHNNTGSVSWSLDRTVVQYRGRPIYLDRVGEMMQNVVREAEDKLWAELMWTKTDDRFEIPLEKLENDVTFTKRGVSFIANRANGLRDKRGWMLERAFAHPEGKKLHRSGTWSKGVVQKYLRQVDRFRELLLFCVHVTGGQPARGSEITTIRFRNGFLQDRNVFAIQGHMVIVTRYHKSRSQFDKPKVIPRFLPWKVGQLLAVYLTYVQPVQEYLSEQVRGFGFSDYVWSNEYGPWGTDRLTKIITRETEKWLGTRLTTLDYRHVAISLGREVVGDQFARGYIEETSEIEEAKVDEDDGLKISARRGGEIGANRYGVSLDVIKHLSSRSIDTFRPTSMQWHVFLGLVSSRQAAAAGQKRGAHLRSGSSSVSSERQQEDRRMALMLQNNGIHGWARMLEQSRHVEGGNSSGWHVGSEPSHRRSSPCPLYIPPPGCGSGLITPGTTSGPETLPLWHRSRNLASVNRRTIGEEEMKQAMRQALGVDDVSFRSDSQREGLEAVLSKDDLAPLVVVLPTGGGKSLLFMVPACLRDPGITVVVVPYRALLDNLLLKAKAAGIDCFEWKRGEVNPAALVFVSTDVVSPFMSYARVMEVKHLLRRVSVDESHLTFTSSNWRAVRGLRRPTIMLTATLPIMLEFELEANMAAQMARYIRIATTRARTRYIVDRRPAWTGFERTIEVCGRMKEHRVRVRVRVR</sequence>
<dbReference type="GO" id="GO:0005524">
    <property type="term" value="F:ATP binding"/>
    <property type="evidence" value="ECO:0007669"/>
    <property type="project" value="InterPro"/>
</dbReference>
<proteinExistence type="inferred from homology"/>
<feature type="region of interest" description="Disordered" evidence="2">
    <location>
        <begin position="481"/>
        <end position="500"/>
    </location>
</feature>
<evidence type="ECO:0000256" key="2">
    <source>
        <dbReference type="SAM" id="MobiDB-lite"/>
    </source>
</evidence>
<dbReference type="STRING" id="329884.A0A4U0VYK8"/>
<dbReference type="GO" id="GO:0005737">
    <property type="term" value="C:cytoplasm"/>
    <property type="evidence" value="ECO:0007669"/>
    <property type="project" value="TreeGrafter"/>
</dbReference>
<evidence type="ECO:0000259" key="3">
    <source>
        <dbReference type="PROSITE" id="PS51192"/>
    </source>
</evidence>
<evidence type="ECO:0000256" key="1">
    <source>
        <dbReference type="ARBA" id="ARBA00005446"/>
    </source>
</evidence>
<dbReference type="GO" id="GO:0009378">
    <property type="term" value="F:four-way junction helicase activity"/>
    <property type="evidence" value="ECO:0007669"/>
    <property type="project" value="TreeGrafter"/>
</dbReference>
<dbReference type="GO" id="GO:0000724">
    <property type="term" value="P:double-strand break repair via homologous recombination"/>
    <property type="evidence" value="ECO:0007669"/>
    <property type="project" value="TreeGrafter"/>
</dbReference>
<evidence type="ECO:0000313" key="4">
    <source>
        <dbReference type="EMBL" id="TKA54552.1"/>
    </source>
</evidence>
<dbReference type="PROSITE" id="PS51192">
    <property type="entry name" value="HELICASE_ATP_BIND_1"/>
    <property type="match status" value="1"/>
</dbReference>
<feature type="domain" description="Helicase ATP-binding" evidence="3">
    <location>
        <begin position="575"/>
        <end position="723"/>
    </location>
</feature>
<dbReference type="Proteomes" id="UP000309340">
    <property type="component" value="Unassembled WGS sequence"/>
</dbReference>
<dbReference type="Pfam" id="PF00270">
    <property type="entry name" value="DEAD"/>
    <property type="match status" value="1"/>
</dbReference>
<dbReference type="AlphaFoldDB" id="A0A4U0VYK8"/>
<dbReference type="EMBL" id="NAJQ01001684">
    <property type="protein sequence ID" value="TKA54552.1"/>
    <property type="molecule type" value="Genomic_DNA"/>
</dbReference>
<dbReference type="InterPro" id="IPR014001">
    <property type="entry name" value="Helicase_ATP-bd"/>
</dbReference>
<dbReference type="InterPro" id="IPR027417">
    <property type="entry name" value="P-loop_NTPase"/>
</dbReference>
<evidence type="ECO:0000313" key="5">
    <source>
        <dbReference type="Proteomes" id="UP000309340"/>
    </source>
</evidence>
<dbReference type="OrthoDB" id="3943268at2759"/>
<name>A0A4U0VYK8_9PEZI</name>
<dbReference type="GO" id="GO:0005694">
    <property type="term" value="C:chromosome"/>
    <property type="evidence" value="ECO:0007669"/>
    <property type="project" value="TreeGrafter"/>
</dbReference>
<dbReference type="SMART" id="SM00487">
    <property type="entry name" value="DEXDc"/>
    <property type="match status" value="1"/>
</dbReference>
<comment type="caution">
    <text evidence="4">The sequence shown here is derived from an EMBL/GenBank/DDBJ whole genome shotgun (WGS) entry which is preliminary data.</text>
</comment>
<dbReference type="PANTHER" id="PTHR13710">
    <property type="entry name" value="DNA HELICASE RECQ FAMILY MEMBER"/>
    <property type="match status" value="1"/>
</dbReference>
<dbReference type="GO" id="GO:0043138">
    <property type="term" value="F:3'-5' DNA helicase activity"/>
    <property type="evidence" value="ECO:0007669"/>
    <property type="project" value="TreeGrafter"/>
</dbReference>
<gene>
    <name evidence="4" type="ORF">B0A55_13368</name>
</gene>
<protein>
    <recommendedName>
        <fullName evidence="3">Helicase ATP-binding domain-containing protein</fullName>
    </recommendedName>
</protein>
<dbReference type="Gene3D" id="3.40.50.300">
    <property type="entry name" value="P-loop containing nucleotide triphosphate hydrolases"/>
    <property type="match status" value="1"/>
</dbReference>
<dbReference type="SUPFAM" id="SSF52540">
    <property type="entry name" value="P-loop containing nucleoside triphosphate hydrolases"/>
    <property type="match status" value="1"/>
</dbReference>
<dbReference type="PANTHER" id="PTHR13710:SF154">
    <property type="entry name" value="RECQ HELICASE, PUTATIVE (AFU_ORTHOLOGUE AFUA_6G14720)-RELATED"/>
    <property type="match status" value="1"/>
</dbReference>